<comment type="caution">
    <text evidence="3">The sequence shown here is derived from an EMBL/GenBank/DDBJ whole genome shotgun (WGS) entry which is preliminary data.</text>
</comment>
<sequence>MSSLRLPTALPLPQAAPGAAPLLPSLTGLRWVTAVTIFGFHILVVRYFADPAAMPWMGAFTGGRSGVTMFFVLSGFVLAWGHVAGRSTRSFYIRRLARVYPLHLVGIVLALVVAATLVPSIRTDGPVPLAANVLLVNPWSRDWWQAGNPVSWSLACEAFFYLLFPVLMRLLSGRSARTLGLVVVGCLAVALLAPGIGAASPLPMDGDSTPLLRLPEFVVGMAAAVLMREHRWAPPRLRAAVLLAVVGYAASILAMLPANDGSWIQPGHVVEVGAYALLIASLAHVDARGGRTFLAGPRWQVLGQVSFAFYLVHVLVIWSVSSPWPDGQPVLPWPEATALMLCAFLLALSLAWILHRYVEIPAQRLVLRLDRRVRVA</sequence>
<gene>
    <name evidence="3" type="ORF">DZF96_02005</name>
</gene>
<dbReference type="Pfam" id="PF01757">
    <property type="entry name" value="Acyl_transf_3"/>
    <property type="match status" value="1"/>
</dbReference>
<dbReference type="GO" id="GO:0009103">
    <property type="term" value="P:lipopolysaccharide biosynthetic process"/>
    <property type="evidence" value="ECO:0007669"/>
    <property type="project" value="TreeGrafter"/>
</dbReference>
<evidence type="ECO:0000313" key="4">
    <source>
        <dbReference type="Proteomes" id="UP000266298"/>
    </source>
</evidence>
<dbReference type="Proteomes" id="UP000266298">
    <property type="component" value="Unassembled WGS sequence"/>
</dbReference>
<keyword evidence="3" id="KW-0808">Transferase</keyword>
<dbReference type="GO" id="GO:0016747">
    <property type="term" value="F:acyltransferase activity, transferring groups other than amino-acyl groups"/>
    <property type="evidence" value="ECO:0007669"/>
    <property type="project" value="InterPro"/>
</dbReference>
<dbReference type="InterPro" id="IPR002656">
    <property type="entry name" value="Acyl_transf_3_dom"/>
</dbReference>
<feature type="transmembrane region" description="Helical" evidence="1">
    <location>
        <begin position="150"/>
        <end position="171"/>
    </location>
</feature>
<accession>A0A399P1K4</accession>
<dbReference type="RefSeq" id="WP_043585987.1">
    <property type="nucleotide sequence ID" value="NZ_QWEC01000013.1"/>
</dbReference>
<feature type="transmembrane region" description="Helical" evidence="1">
    <location>
        <begin position="299"/>
        <end position="318"/>
    </location>
</feature>
<proteinExistence type="predicted"/>
<reference evidence="3 4" key="1">
    <citation type="submission" date="2018-08" db="EMBL/GenBank/DDBJ databases">
        <title>Genome Sequence of Clavibacter michiganensis Subspecies type strains, and the Atypical Peach-Colored Strains Isolated from Tomato.</title>
        <authorList>
            <person name="Osdaghi E."/>
            <person name="Portier P."/>
            <person name="Briand M."/>
            <person name="Jacques M.-A."/>
        </authorList>
    </citation>
    <scope>NUCLEOTIDE SEQUENCE [LARGE SCALE GENOMIC DNA]</scope>
    <source>
        <strain evidence="3 4">CFBP 7493</strain>
    </source>
</reference>
<evidence type="ECO:0000259" key="2">
    <source>
        <dbReference type="Pfam" id="PF01757"/>
    </source>
</evidence>
<dbReference type="PANTHER" id="PTHR23028">
    <property type="entry name" value="ACETYLTRANSFERASE"/>
    <property type="match status" value="1"/>
</dbReference>
<dbReference type="EMBL" id="QWEC01000013">
    <property type="protein sequence ID" value="RII98696.1"/>
    <property type="molecule type" value="Genomic_DNA"/>
</dbReference>
<feature type="transmembrane region" description="Helical" evidence="1">
    <location>
        <begin position="31"/>
        <end position="49"/>
    </location>
</feature>
<feature type="transmembrane region" description="Helical" evidence="1">
    <location>
        <begin position="338"/>
        <end position="358"/>
    </location>
</feature>
<dbReference type="GO" id="GO:0016020">
    <property type="term" value="C:membrane"/>
    <property type="evidence" value="ECO:0007669"/>
    <property type="project" value="TreeGrafter"/>
</dbReference>
<dbReference type="AlphaFoldDB" id="A0A399P1K4"/>
<feature type="transmembrane region" description="Helical" evidence="1">
    <location>
        <begin position="178"/>
        <end position="199"/>
    </location>
</feature>
<feature type="transmembrane region" description="Helical" evidence="1">
    <location>
        <begin position="69"/>
        <end position="87"/>
    </location>
</feature>
<keyword evidence="1" id="KW-0812">Transmembrane</keyword>
<keyword evidence="3" id="KW-0012">Acyltransferase</keyword>
<dbReference type="InterPro" id="IPR050879">
    <property type="entry name" value="Acyltransferase_3"/>
</dbReference>
<feature type="transmembrane region" description="Helical" evidence="1">
    <location>
        <begin position="239"/>
        <end position="256"/>
    </location>
</feature>
<organism evidence="3 4">
    <name type="scientific">Clavibacter michiganensis</name>
    <dbReference type="NCBI Taxonomy" id="28447"/>
    <lineage>
        <taxon>Bacteria</taxon>
        <taxon>Bacillati</taxon>
        <taxon>Actinomycetota</taxon>
        <taxon>Actinomycetes</taxon>
        <taxon>Micrococcales</taxon>
        <taxon>Microbacteriaceae</taxon>
        <taxon>Clavibacter</taxon>
    </lineage>
</organism>
<name>A0A399P1K4_9MICO</name>
<keyword evidence="1" id="KW-1133">Transmembrane helix</keyword>
<evidence type="ECO:0000313" key="3">
    <source>
        <dbReference type="EMBL" id="RII98696.1"/>
    </source>
</evidence>
<feature type="transmembrane region" description="Helical" evidence="1">
    <location>
        <begin position="99"/>
        <end position="118"/>
    </location>
</feature>
<feature type="domain" description="Acyltransferase 3" evidence="2">
    <location>
        <begin position="25"/>
        <end position="352"/>
    </location>
</feature>
<protein>
    <submittedName>
        <fullName evidence="3">Acyltransferase</fullName>
    </submittedName>
</protein>
<feature type="transmembrane region" description="Helical" evidence="1">
    <location>
        <begin position="268"/>
        <end position="287"/>
    </location>
</feature>
<feature type="transmembrane region" description="Helical" evidence="1">
    <location>
        <begin position="211"/>
        <end position="227"/>
    </location>
</feature>
<keyword evidence="1" id="KW-0472">Membrane</keyword>
<evidence type="ECO:0000256" key="1">
    <source>
        <dbReference type="SAM" id="Phobius"/>
    </source>
</evidence>
<dbReference type="PANTHER" id="PTHR23028:SF53">
    <property type="entry name" value="ACYL_TRANSF_3 DOMAIN-CONTAINING PROTEIN"/>
    <property type="match status" value="1"/>
</dbReference>